<organism evidence="2 3">
    <name type="scientific">Nemorincola caseinilytica</name>
    <dbReference type="NCBI Taxonomy" id="2054315"/>
    <lineage>
        <taxon>Bacteria</taxon>
        <taxon>Pseudomonadati</taxon>
        <taxon>Bacteroidota</taxon>
        <taxon>Chitinophagia</taxon>
        <taxon>Chitinophagales</taxon>
        <taxon>Chitinophagaceae</taxon>
        <taxon>Nemorincola</taxon>
    </lineage>
</organism>
<evidence type="ECO:0000313" key="3">
    <source>
        <dbReference type="Proteomes" id="UP001500067"/>
    </source>
</evidence>
<comment type="caution">
    <text evidence="2">The sequence shown here is derived from an EMBL/GenBank/DDBJ whole genome shotgun (WGS) entry which is preliminary data.</text>
</comment>
<evidence type="ECO:0000313" key="2">
    <source>
        <dbReference type="EMBL" id="GAA4464783.1"/>
    </source>
</evidence>
<feature type="region of interest" description="Disordered" evidence="1">
    <location>
        <begin position="41"/>
        <end position="84"/>
    </location>
</feature>
<feature type="compositionally biased region" description="Low complexity" evidence="1">
    <location>
        <begin position="58"/>
        <end position="78"/>
    </location>
</feature>
<feature type="region of interest" description="Disordered" evidence="1">
    <location>
        <begin position="1"/>
        <end position="27"/>
    </location>
</feature>
<gene>
    <name evidence="2" type="ORF">GCM10023093_15830</name>
</gene>
<keyword evidence="3" id="KW-1185">Reference proteome</keyword>
<dbReference type="EMBL" id="BAABFA010000010">
    <property type="protein sequence ID" value="GAA4464783.1"/>
    <property type="molecule type" value="Genomic_DNA"/>
</dbReference>
<proteinExistence type="predicted"/>
<protein>
    <submittedName>
        <fullName evidence="2">Uncharacterized protein</fullName>
    </submittedName>
</protein>
<name>A0ABP8NEZ4_9BACT</name>
<sequence length="263" mass="28426">MLLAACSDDKPAASGPIVMGDPSTIVTESDPQQLKDLVADLNPVIPPSQDPEEPKPADTPAATSQPAAAQQQQPAPSALPSGPGLRAEFRDVTIVVPGLEVKQSGNKNLQNANGAVYTLTNGNINGATITISGTVTKVSQRYQSVVMMKSDIGDIPLDALSITSRWETVKGSGNTYKIAGLDERSIQFYDADNEDIRSAVQKAARRRRVSHRRMQDMLNDVRKVRSVNQKPLHGELRSVMWKIDGKDASGRAFSKQIRVDIPM</sequence>
<dbReference type="Proteomes" id="UP001500067">
    <property type="component" value="Unassembled WGS sequence"/>
</dbReference>
<accession>A0ABP8NEZ4</accession>
<reference evidence="3" key="1">
    <citation type="journal article" date="2019" name="Int. J. Syst. Evol. Microbiol.">
        <title>The Global Catalogue of Microorganisms (GCM) 10K type strain sequencing project: providing services to taxonomists for standard genome sequencing and annotation.</title>
        <authorList>
            <consortium name="The Broad Institute Genomics Platform"/>
            <consortium name="The Broad Institute Genome Sequencing Center for Infectious Disease"/>
            <person name="Wu L."/>
            <person name="Ma J."/>
        </authorList>
    </citation>
    <scope>NUCLEOTIDE SEQUENCE [LARGE SCALE GENOMIC DNA]</scope>
    <source>
        <strain evidence="3">JCM 32105</strain>
    </source>
</reference>
<evidence type="ECO:0000256" key="1">
    <source>
        <dbReference type="SAM" id="MobiDB-lite"/>
    </source>
</evidence>